<dbReference type="Proteomes" id="UP000070572">
    <property type="component" value="Unassembled WGS sequence"/>
</dbReference>
<sequence length="276" mass="31615">MSKEEVTGKYLDYIKSPEADTSKEEMLEYLKWGGAVLEREILGLNLDLPEVRHALDFRYCEYYKGVLFFTRDCLVREENPTMYLEDIGKERAKWQRSCEDQEVAQLAGEMFDETFHIDGGIGNAGGVVIEAFYRLKEKETLLATVKLCARILAVFLVDGTVRQIKEEVALIEQLGTSYIGMKRDGSGDGKGGVLCATEPQWWSDPYNRQSLEVINRLREGGEITDEWIWEQVIKNGYDKDPLYRYYYMKPGEKTGNAGMYLAEDGVTAINPNRKKH</sequence>
<gene>
    <name evidence="1" type="ORF">HMPREF1862_00462</name>
</gene>
<proteinExistence type="predicted"/>
<name>A0AB34X0N7_9ACTO</name>
<accession>A0AB34X0N7</accession>
<evidence type="ECO:0000313" key="1">
    <source>
        <dbReference type="EMBL" id="KXB81566.1"/>
    </source>
</evidence>
<comment type="caution">
    <text evidence="1">The sequence shown here is derived from an EMBL/GenBank/DDBJ whole genome shotgun (WGS) entry which is preliminary data.</text>
</comment>
<protein>
    <submittedName>
        <fullName evidence="1">Uncharacterized protein</fullName>
    </submittedName>
</protein>
<dbReference type="AlphaFoldDB" id="A0AB34X0N7"/>
<dbReference type="RefSeq" id="WP_060920147.1">
    <property type="nucleotide sequence ID" value="NZ_JAWHBH010000034.1"/>
</dbReference>
<dbReference type="EMBL" id="LSDN01000007">
    <property type="protein sequence ID" value="KXB81566.1"/>
    <property type="molecule type" value="Genomic_DNA"/>
</dbReference>
<organism evidence="1 2">
    <name type="scientific">Varibaculum cambriense</name>
    <dbReference type="NCBI Taxonomy" id="184870"/>
    <lineage>
        <taxon>Bacteria</taxon>
        <taxon>Bacillati</taxon>
        <taxon>Actinomycetota</taxon>
        <taxon>Actinomycetes</taxon>
        <taxon>Actinomycetales</taxon>
        <taxon>Actinomycetaceae</taxon>
        <taxon>Varibaculum</taxon>
    </lineage>
</organism>
<evidence type="ECO:0000313" key="2">
    <source>
        <dbReference type="Proteomes" id="UP000070572"/>
    </source>
</evidence>
<reference evidence="1 2" key="1">
    <citation type="submission" date="2016-01" db="EMBL/GenBank/DDBJ databases">
        <authorList>
            <person name="Mitreva M."/>
            <person name="Pepin K.H."/>
            <person name="Mihindukulasuriya K.A."/>
            <person name="Fulton R."/>
            <person name="Fronick C."/>
            <person name="O'Laughlin M."/>
            <person name="Miner T."/>
            <person name="Herter B."/>
            <person name="Rosa B.A."/>
            <person name="Cordes M."/>
            <person name="Tomlinson C."/>
            <person name="Wollam A."/>
            <person name="Palsikar V.B."/>
            <person name="Mardis E.R."/>
            <person name="Wilson R.K."/>
        </authorList>
    </citation>
    <scope>NUCLEOTIDE SEQUENCE [LARGE SCALE GENOMIC DNA]</scope>
    <source>
        <strain evidence="1 2">DNF00696</strain>
    </source>
</reference>